<dbReference type="RefSeq" id="WP_206579226.1">
    <property type="nucleotide sequence ID" value="NZ_JAFKCT010000007.1"/>
</dbReference>
<dbReference type="Proteomes" id="UP000664317">
    <property type="component" value="Unassembled WGS sequence"/>
</dbReference>
<dbReference type="PANTHER" id="PTHR47429:SF2">
    <property type="entry name" value="PROTEIN TWIN LOV 1"/>
    <property type="match status" value="1"/>
</dbReference>
<dbReference type="NCBIfam" id="TIGR00229">
    <property type="entry name" value="sensory_box"/>
    <property type="match status" value="1"/>
</dbReference>
<evidence type="ECO:0000256" key="2">
    <source>
        <dbReference type="ARBA" id="ARBA00022643"/>
    </source>
</evidence>
<dbReference type="InterPro" id="IPR035965">
    <property type="entry name" value="PAS-like_dom_sf"/>
</dbReference>
<name>A0ABS3C6H2_9BACT</name>
<organism evidence="5 6">
    <name type="scientific">Algoriphagus oliviformis</name>
    <dbReference type="NCBI Taxonomy" id="2811231"/>
    <lineage>
        <taxon>Bacteria</taxon>
        <taxon>Pseudomonadati</taxon>
        <taxon>Bacteroidota</taxon>
        <taxon>Cytophagia</taxon>
        <taxon>Cytophagales</taxon>
        <taxon>Cyclobacteriaceae</taxon>
        <taxon>Algoriphagus</taxon>
    </lineage>
</organism>
<dbReference type="Pfam" id="PF13426">
    <property type="entry name" value="PAS_9"/>
    <property type="match status" value="1"/>
</dbReference>
<dbReference type="EMBL" id="JAFKCT010000007">
    <property type="protein sequence ID" value="MBN7812445.1"/>
    <property type="molecule type" value="Genomic_DNA"/>
</dbReference>
<dbReference type="CDD" id="cd00130">
    <property type="entry name" value="PAS"/>
    <property type="match status" value="1"/>
</dbReference>
<comment type="caution">
    <text evidence="5">The sequence shown here is derived from an EMBL/GenBank/DDBJ whole genome shotgun (WGS) entry which is preliminary data.</text>
</comment>
<evidence type="ECO:0000259" key="4">
    <source>
        <dbReference type="Pfam" id="PF13426"/>
    </source>
</evidence>
<dbReference type="Gene3D" id="3.30.450.20">
    <property type="entry name" value="PAS domain"/>
    <property type="match status" value="1"/>
</dbReference>
<evidence type="ECO:0000256" key="3">
    <source>
        <dbReference type="ARBA" id="ARBA00022991"/>
    </source>
</evidence>
<keyword evidence="1" id="KW-0285">Flavoprotein</keyword>
<gene>
    <name evidence="5" type="ORF">J0A68_15940</name>
</gene>
<dbReference type="SUPFAM" id="SSF55785">
    <property type="entry name" value="PYP-like sensor domain (PAS domain)"/>
    <property type="match status" value="1"/>
</dbReference>
<evidence type="ECO:0000256" key="1">
    <source>
        <dbReference type="ARBA" id="ARBA00022630"/>
    </source>
</evidence>
<keyword evidence="3" id="KW-0157">Chromophore</keyword>
<reference evidence="5 6" key="1">
    <citation type="submission" date="2021-03" db="EMBL/GenBank/DDBJ databases">
        <title>novel species isolated from a fishpond in China.</title>
        <authorList>
            <person name="Lu H."/>
            <person name="Cai Z."/>
        </authorList>
    </citation>
    <scope>NUCLEOTIDE SEQUENCE [LARGE SCALE GENOMIC DNA]</scope>
    <source>
        <strain evidence="5 6">H41</strain>
    </source>
</reference>
<dbReference type="InterPro" id="IPR000014">
    <property type="entry name" value="PAS"/>
</dbReference>
<feature type="domain" description="PAS" evidence="4">
    <location>
        <begin position="57"/>
        <end position="155"/>
    </location>
</feature>
<evidence type="ECO:0000313" key="6">
    <source>
        <dbReference type="Proteomes" id="UP000664317"/>
    </source>
</evidence>
<keyword evidence="6" id="KW-1185">Reference proteome</keyword>
<evidence type="ECO:0000313" key="5">
    <source>
        <dbReference type="EMBL" id="MBN7812445.1"/>
    </source>
</evidence>
<dbReference type="PANTHER" id="PTHR47429">
    <property type="entry name" value="PROTEIN TWIN LOV 1"/>
    <property type="match status" value="1"/>
</dbReference>
<sequence length="160" mass="18746">MIKKTKRAKSHPLLCWDAITIQRAVERLRKEFKPLYKLQSQYHWDVRLEGLLSRSFDAVVVTEVDQTIRWVSRGFKKMTGYSPAFAIGKKPNFLQGKETSTETRQKMRLQIAKAKPVCAILVNYRHDGTPYECKVEVLPLFDEKKNLRHFIALEQEIPKQ</sequence>
<protein>
    <submittedName>
        <fullName evidence="5">PAS domain-containing protein</fullName>
    </submittedName>
</protein>
<accession>A0ABS3C6H2</accession>
<keyword evidence="2" id="KW-0288">FMN</keyword>
<proteinExistence type="predicted"/>